<name>A0A8H8XEJ5_9GAMM</name>
<sequence>MGGSVYWVLSVKNKQSLLEDSEQKVEKYLTYLAIEQKSTQNQAFKMLWCFLYTKV</sequence>
<reference evidence="2 3" key="1">
    <citation type="submission" date="2020-05" db="EMBL/GenBank/DDBJ databases">
        <authorList>
            <person name="Petersen J."/>
            <person name="Sayavedra L."/>
        </authorList>
    </citation>
    <scope>NUCLEOTIDE SEQUENCE [LARGE SCALE GENOMIC DNA]</scope>
    <source>
        <strain evidence="2">B thermophilus SOXS</strain>
    </source>
</reference>
<evidence type="ECO:0000313" key="2">
    <source>
        <dbReference type="EMBL" id="CAB5502882.1"/>
    </source>
</evidence>
<proteinExistence type="predicted"/>
<dbReference type="GO" id="GO:0003677">
    <property type="term" value="F:DNA binding"/>
    <property type="evidence" value="ECO:0007669"/>
    <property type="project" value="UniProtKB-KW"/>
</dbReference>
<dbReference type="Proteomes" id="UP000643672">
    <property type="component" value="Unassembled WGS sequence"/>
</dbReference>
<keyword evidence="3" id="KW-1185">Reference proteome</keyword>
<evidence type="ECO:0000313" key="3">
    <source>
        <dbReference type="Proteomes" id="UP000643672"/>
    </source>
</evidence>
<evidence type="ECO:0000256" key="1">
    <source>
        <dbReference type="ARBA" id="ARBA00023125"/>
    </source>
</evidence>
<organism evidence="2 3">
    <name type="scientific">Bathymodiolus thermophilus thioautotrophic gill symbiont</name>
    <dbReference type="NCBI Taxonomy" id="2360"/>
    <lineage>
        <taxon>Bacteria</taxon>
        <taxon>Pseudomonadati</taxon>
        <taxon>Pseudomonadota</taxon>
        <taxon>Gammaproteobacteria</taxon>
        <taxon>sulfur-oxidizing symbionts</taxon>
    </lineage>
</organism>
<dbReference type="EMBL" id="CAESAQ020000076">
    <property type="protein sequence ID" value="CAB5502882.1"/>
    <property type="molecule type" value="Genomic_DNA"/>
</dbReference>
<dbReference type="InterPro" id="IPR010998">
    <property type="entry name" value="Integrase_recombinase_N"/>
</dbReference>
<dbReference type="AlphaFoldDB" id="A0A8H8XEJ5"/>
<keyword evidence="1" id="KW-0238">DNA-binding</keyword>
<gene>
    <name evidence="2" type="ORF">THERMOS_1687</name>
</gene>
<protein>
    <submittedName>
        <fullName evidence="2">Uncharacterized protein</fullName>
    </submittedName>
</protein>
<comment type="caution">
    <text evidence="2">The sequence shown here is derived from an EMBL/GenBank/DDBJ whole genome shotgun (WGS) entry which is preliminary data.</text>
</comment>
<accession>A0A8H8XEJ5</accession>
<dbReference type="Gene3D" id="1.10.150.130">
    <property type="match status" value="1"/>
</dbReference>